<comment type="caution">
    <text evidence="2">The sequence shown here is derived from an EMBL/GenBank/DDBJ whole genome shotgun (WGS) entry which is preliminary data.</text>
</comment>
<organism evidence="2 3">
    <name type="scientific">Sphingomonas echinoides</name>
    <dbReference type="NCBI Taxonomy" id="59803"/>
    <lineage>
        <taxon>Bacteria</taxon>
        <taxon>Pseudomonadati</taxon>
        <taxon>Pseudomonadota</taxon>
        <taxon>Alphaproteobacteria</taxon>
        <taxon>Sphingomonadales</taxon>
        <taxon>Sphingomonadaceae</taxon>
        <taxon>Sphingomonas</taxon>
    </lineage>
</organism>
<proteinExistence type="predicted"/>
<protein>
    <submittedName>
        <fullName evidence="2">Uncharacterized protein</fullName>
    </submittedName>
</protein>
<evidence type="ECO:0000313" key="2">
    <source>
        <dbReference type="EMBL" id="MDX5984663.1"/>
    </source>
</evidence>
<feature type="compositionally biased region" description="Low complexity" evidence="1">
    <location>
        <begin position="77"/>
        <end position="89"/>
    </location>
</feature>
<dbReference type="Proteomes" id="UP001279660">
    <property type="component" value="Unassembled WGS sequence"/>
</dbReference>
<accession>A0ABU4PKE4</accession>
<keyword evidence="3" id="KW-1185">Reference proteome</keyword>
<dbReference type="EMBL" id="JAWXXV010000001">
    <property type="protein sequence ID" value="MDX5984663.1"/>
    <property type="molecule type" value="Genomic_DNA"/>
</dbReference>
<evidence type="ECO:0000313" key="3">
    <source>
        <dbReference type="Proteomes" id="UP001279660"/>
    </source>
</evidence>
<sequence length="98" mass="10611">MIGFGDRGFCTARCGTLDCVQNFTPEREAEARAWWGNRPGHPPVDFLDLAQRCTRWRPAPRPLRALPISGGEVTNLAPAPGRPAVAPARSVLTEGACQ</sequence>
<feature type="region of interest" description="Disordered" evidence="1">
    <location>
        <begin position="67"/>
        <end position="98"/>
    </location>
</feature>
<reference evidence="2 3" key="1">
    <citation type="submission" date="2023-11" db="EMBL/GenBank/DDBJ databases">
        <title>MicrobeMod: A computational toolkit for identifying prokaryotic methylation and restriction-modification with nanopore sequencing.</title>
        <authorList>
            <person name="Crits-Christoph A."/>
            <person name="Kang S.C."/>
            <person name="Lee H."/>
            <person name="Ostrov N."/>
        </authorList>
    </citation>
    <scope>NUCLEOTIDE SEQUENCE [LARGE SCALE GENOMIC DNA]</scope>
    <source>
        <strain evidence="2 3">ATCC 14820</strain>
    </source>
</reference>
<evidence type="ECO:0000256" key="1">
    <source>
        <dbReference type="SAM" id="MobiDB-lite"/>
    </source>
</evidence>
<dbReference type="RefSeq" id="WP_010403031.1">
    <property type="nucleotide sequence ID" value="NZ_JAWXXV010000001.1"/>
</dbReference>
<gene>
    <name evidence="2" type="ORF">SIL82_10350</name>
</gene>
<name>A0ABU4PKE4_9SPHN</name>